<dbReference type="SMART" id="SM00530">
    <property type="entry name" value="HTH_XRE"/>
    <property type="match status" value="1"/>
</dbReference>
<reference evidence="3" key="2">
    <citation type="submission" date="2021-04" db="EMBL/GenBank/DDBJ databases">
        <authorList>
            <person name="Gilroy R."/>
        </authorList>
    </citation>
    <scope>NUCLEOTIDE SEQUENCE</scope>
    <source>
        <strain evidence="3">CHK179-7159</strain>
    </source>
</reference>
<dbReference type="SUPFAM" id="SSF47413">
    <property type="entry name" value="lambda repressor-like DNA-binding domains"/>
    <property type="match status" value="1"/>
</dbReference>
<dbReference type="GO" id="GO:0003677">
    <property type="term" value="F:DNA binding"/>
    <property type="evidence" value="ECO:0007669"/>
    <property type="project" value="UniProtKB-KW"/>
</dbReference>
<sequence>MTKAEIGAVLKELRLASGKTQKEVADLLGRTQQIIGHWETGYSQPDANTLFTLCDIYGTTVDDAFGFKKKSDSLSQTDFLFIKKYHSLDEHGKRMVEFTLNEEFCRCESAKQKNDEDNIVPYPQYPTVTKKDIKTFAARNKKKGVTDEKIAELIYNLFSDKE</sequence>
<dbReference type="Pfam" id="PF01381">
    <property type="entry name" value="HTH_3"/>
    <property type="match status" value="1"/>
</dbReference>
<dbReference type="Gene3D" id="1.10.260.40">
    <property type="entry name" value="lambda repressor-like DNA-binding domains"/>
    <property type="match status" value="1"/>
</dbReference>
<dbReference type="Proteomes" id="UP000886858">
    <property type="component" value="Unassembled WGS sequence"/>
</dbReference>
<comment type="caution">
    <text evidence="3">The sequence shown here is derived from an EMBL/GenBank/DDBJ whole genome shotgun (WGS) entry which is preliminary data.</text>
</comment>
<reference evidence="3" key="1">
    <citation type="journal article" date="2021" name="PeerJ">
        <title>Extensive microbial diversity within the chicken gut microbiome revealed by metagenomics and culture.</title>
        <authorList>
            <person name="Gilroy R."/>
            <person name="Ravi A."/>
            <person name="Getino M."/>
            <person name="Pursley I."/>
            <person name="Horton D.L."/>
            <person name="Alikhan N.F."/>
            <person name="Baker D."/>
            <person name="Gharbi K."/>
            <person name="Hall N."/>
            <person name="Watson M."/>
            <person name="Adriaenssens E.M."/>
            <person name="Foster-Nyarko E."/>
            <person name="Jarju S."/>
            <person name="Secka A."/>
            <person name="Antonio M."/>
            <person name="Oren A."/>
            <person name="Chaudhuri R.R."/>
            <person name="La Ragione R."/>
            <person name="Hildebrand F."/>
            <person name="Pallen M.J."/>
        </authorList>
    </citation>
    <scope>NUCLEOTIDE SEQUENCE</scope>
    <source>
        <strain evidence="3">CHK179-7159</strain>
    </source>
</reference>
<evidence type="ECO:0000313" key="3">
    <source>
        <dbReference type="EMBL" id="HJA92741.1"/>
    </source>
</evidence>
<name>A0A9D2I4T7_9FIRM</name>
<dbReference type="PROSITE" id="PS50943">
    <property type="entry name" value="HTH_CROC1"/>
    <property type="match status" value="1"/>
</dbReference>
<dbReference type="InterPro" id="IPR010982">
    <property type="entry name" value="Lambda_DNA-bd_dom_sf"/>
</dbReference>
<evidence type="ECO:0000259" key="2">
    <source>
        <dbReference type="PROSITE" id="PS50943"/>
    </source>
</evidence>
<feature type="domain" description="HTH cro/C1-type" evidence="2">
    <location>
        <begin position="10"/>
        <end position="64"/>
    </location>
</feature>
<protein>
    <submittedName>
        <fullName evidence="3">Helix-turn-helix domain-containing protein</fullName>
    </submittedName>
</protein>
<dbReference type="CDD" id="cd00093">
    <property type="entry name" value="HTH_XRE"/>
    <property type="match status" value="1"/>
</dbReference>
<dbReference type="EMBL" id="DWYY01000066">
    <property type="protein sequence ID" value="HJA92741.1"/>
    <property type="molecule type" value="Genomic_DNA"/>
</dbReference>
<proteinExistence type="predicted"/>
<dbReference type="InterPro" id="IPR001387">
    <property type="entry name" value="Cro/C1-type_HTH"/>
</dbReference>
<evidence type="ECO:0000256" key="1">
    <source>
        <dbReference type="ARBA" id="ARBA00023125"/>
    </source>
</evidence>
<organism evidence="3 4">
    <name type="scientific">Candidatus Eisenbergiella merdipullorum</name>
    <dbReference type="NCBI Taxonomy" id="2838553"/>
    <lineage>
        <taxon>Bacteria</taxon>
        <taxon>Bacillati</taxon>
        <taxon>Bacillota</taxon>
        <taxon>Clostridia</taxon>
        <taxon>Lachnospirales</taxon>
        <taxon>Lachnospiraceae</taxon>
        <taxon>Eisenbergiella</taxon>
    </lineage>
</organism>
<accession>A0A9D2I4T7</accession>
<keyword evidence="1" id="KW-0238">DNA-binding</keyword>
<dbReference type="PANTHER" id="PTHR46558:SF11">
    <property type="entry name" value="HTH-TYPE TRANSCRIPTIONAL REGULATOR XRE"/>
    <property type="match status" value="1"/>
</dbReference>
<gene>
    <name evidence="3" type="ORF">H9717_06445</name>
</gene>
<dbReference type="PANTHER" id="PTHR46558">
    <property type="entry name" value="TRACRIPTIONAL REGULATORY PROTEIN-RELATED-RELATED"/>
    <property type="match status" value="1"/>
</dbReference>
<dbReference type="AlphaFoldDB" id="A0A9D2I4T7"/>
<evidence type="ECO:0000313" key="4">
    <source>
        <dbReference type="Proteomes" id="UP000886858"/>
    </source>
</evidence>